<feature type="compositionally biased region" description="Basic and acidic residues" evidence="1">
    <location>
        <begin position="87"/>
        <end position="98"/>
    </location>
</feature>
<evidence type="ECO:0000259" key="2">
    <source>
        <dbReference type="PROSITE" id="PS50010"/>
    </source>
</evidence>
<dbReference type="OrthoDB" id="660555at2759"/>
<dbReference type="SMART" id="SM00325">
    <property type="entry name" value="RhoGEF"/>
    <property type="match status" value="1"/>
</dbReference>
<feature type="compositionally biased region" description="Polar residues" evidence="1">
    <location>
        <begin position="101"/>
        <end position="139"/>
    </location>
</feature>
<feature type="domain" description="DH" evidence="2">
    <location>
        <begin position="209"/>
        <end position="402"/>
    </location>
</feature>
<dbReference type="PANTHER" id="PTHR12673">
    <property type="entry name" value="FACIOGENITAL DYSPLASIA PROTEIN"/>
    <property type="match status" value="1"/>
</dbReference>
<protein>
    <recommendedName>
        <fullName evidence="2">DH domain-containing protein</fullName>
    </recommendedName>
</protein>
<dbReference type="InterPro" id="IPR051092">
    <property type="entry name" value="FYVE_RhoGEF_PH"/>
</dbReference>
<dbReference type="CDD" id="cd00160">
    <property type="entry name" value="RhoGEF"/>
    <property type="match status" value="1"/>
</dbReference>
<accession>A0A0C9MP73</accession>
<dbReference type="Gene3D" id="1.20.900.10">
    <property type="entry name" value="Dbl homology (DH) domain"/>
    <property type="match status" value="1"/>
</dbReference>
<dbReference type="STRING" id="91626.A0A0C9MP73"/>
<evidence type="ECO:0000256" key="1">
    <source>
        <dbReference type="SAM" id="MobiDB-lite"/>
    </source>
</evidence>
<reference evidence="3" key="1">
    <citation type="submission" date="2014-09" db="EMBL/GenBank/DDBJ databases">
        <title>Draft genome sequence of an oleaginous Mucoromycotina fungus Mucor ambiguus NBRC6742.</title>
        <authorList>
            <person name="Takeda I."/>
            <person name="Yamane N."/>
            <person name="Morita T."/>
            <person name="Tamano K."/>
            <person name="Machida M."/>
            <person name="Baker S."/>
            <person name="Koike H."/>
        </authorList>
    </citation>
    <scope>NUCLEOTIDE SEQUENCE</scope>
    <source>
        <strain evidence="3">NBRC 6742</strain>
    </source>
</reference>
<dbReference type="PANTHER" id="PTHR12673:SF159">
    <property type="entry name" value="LD03170P"/>
    <property type="match status" value="1"/>
</dbReference>
<dbReference type="PROSITE" id="PS50010">
    <property type="entry name" value="DH_2"/>
    <property type="match status" value="1"/>
</dbReference>
<proteinExistence type="predicted"/>
<organism evidence="3">
    <name type="scientific">Mucor ambiguus</name>
    <dbReference type="NCBI Taxonomy" id="91626"/>
    <lineage>
        <taxon>Eukaryota</taxon>
        <taxon>Fungi</taxon>
        <taxon>Fungi incertae sedis</taxon>
        <taxon>Mucoromycota</taxon>
        <taxon>Mucoromycotina</taxon>
        <taxon>Mucoromycetes</taxon>
        <taxon>Mucorales</taxon>
        <taxon>Mucorineae</taxon>
        <taxon>Mucoraceae</taxon>
        <taxon>Mucor</taxon>
    </lineage>
</organism>
<dbReference type="Pfam" id="PF00621">
    <property type="entry name" value="RhoGEF"/>
    <property type="match status" value="1"/>
</dbReference>
<evidence type="ECO:0000313" key="4">
    <source>
        <dbReference type="Proteomes" id="UP000053815"/>
    </source>
</evidence>
<dbReference type="InterPro" id="IPR000219">
    <property type="entry name" value="DH_dom"/>
</dbReference>
<dbReference type="EMBL" id="DF836370">
    <property type="protein sequence ID" value="GAN05082.1"/>
    <property type="molecule type" value="Genomic_DNA"/>
</dbReference>
<dbReference type="SUPFAM" id="SSF48065">
    <property type="entry name" value="DBL homology domain (DH-domain)"/>
    <property type="match status" value="1"/>
</dbReference>
<dbReference type="AlphaFoldDB" id="A0A0C9MP73"/>
<name>A0A0C9MP73_9FUNG</name>
<dbReference type="GO" id="GO:0005085">
    <property type="term" value="F:guanyl-nucleotide exchange factor activity"/>
    <property type="evidence" value="ECO:0007669"/>
    <property type="project" value="InterPro"/>
</dbReference>
<gene>
    <name evidence="3" type="ORF">MAM1_0081c04551</name>
</gene>
<dbReference type="InterPro" id="IPR035899">
    <property type="entry name" value="DBL_dom_sf"/>
</dbReference>
<dbReference type="Proteomes" id="UP000053815">
    <property type="component" value="Unassembled WGS sequence"/>
</dbReference>
<feature type="region of interest" description="Disordered" evidence="1">
    <location>
        <begin position="82"/>
        <end position="139"/>
    </location>
</feature>
<sequence>MPPYSYPTFEEIEAKEWASNTVSNILSDISPVSFESDFSHPKRVQLEIETSSPADKKDYCDNNSHLRRSFSFLEGSLLSNLPSQKQQQKEQQQKEARNSRRSQSTILPSTHIISDASKSTMTRSAPTTPTNKLSPQPSFSSRIRHTWHMDRASVKQLFNTSDIQDNRKKSSKEQRGITVWRNTCQEYMLHPPPSLQIETKLPTKRSMQLSKFIMGELLSTEETYLNHLLTIKNFYMDPLLHAAKSQKSLVNIKDIETIFAFIPQLIILSTALVEQLHDTITPYLDDDSQSSQVAVGKAFCNLESYFDIYIAYAVNFSKSRKYLSKASSNIVYRQLVQDTMRKKETNRMVLSDYMIAPIQRITRYCLLLTDLQKHSNRSHPDYVYLARSLKTLSALAFAMDTIQQ</sequence>
<evidence type="ECO:0000313" key="3">
    <source>
        <dbReference type="EMBL" id="GAN05082.1"/>
    </source>
</evidence>
<keyword evidence="4" id="KW-1185">Reference proteome</keyword>
<dbReference type="GO" id="GO:0005737">
    <property type="term" value="C:cytoplasm"/>
    <property type="evidence" value="ECO:0007669"/>
    <property type="project" value="TreeGrafter"/>
</dbReference>